<sequence length="104" mass="10700">MLGVVAAEEVSAGSPAAAEVDGADVVSSGVGLVHEESRKAVAARIVAVARTGSSVTDALGEYSFTRFSDAASGFLRLGYPRSLVYALESNDFPGFDRTYAPVKG</sequence>
<dbReference type="EMBL" id="AOHO01000067">
    <property type="protein sequence ID" value="EME55652.1"/>
    <property type="molecule type" value="Genomic_DNA"/>
</dbReference>
<evidence type="ECO:0000313" key="1">
    <source>
        <dbReference type="EMBL" id="EME55652.1"/>
    </source>
</evidence>
<name>M2YLR9_9PSEU</name>
<reference evidence="1 2" key="1">
    <citation type="journal article" date="2013" name="Genome Announc.">
        <title>Draft Genome Sequence of Amycolatopsis decaplanina Strain DSM 44594T.</title>
        <authorList>
            <person name="Kaur N."/>
            <person name="Kumar S."/>
            <person name="Bala M."/>
            <person name="Raghava G.P."/>
            <person name="Mayilraj S."/>
        </authorList>
    </citation>
    <scope>NUCLEOTIDE SEQUENCE [LARGE SCALE GENOMIC DNA]</scope>
    <source>
        <strain evidence="1 2">DSM 44594</strain>
    </source>
</reference>
<evidence type="ECO:0000313" key="2">
    <source>
        <dbReference type="Proteomes" id="UP000054226"/>
    </source>
</evidence>
<proteinExistence type="predicted"/>
<dbReference type="AlphaFoldDB" id="M2YLR9"/>
<accession>M2YLR9</accession>
<dbReference type="Proteomes" id="UP000054226">
    <property type="component" value="Unassembled WGS sequence"/>
</dbReference>
<protein>
    <submittedName>
        <fullName evidence="1">Uncharacterized protein</fullName>
    </submittedName>
</protein>
<keyword evidence="2" id="KW-1185">Reference proteome</keyword>
<comment type="caution">
    <text evidence="1">The sequence shown here is derived from an EMBL/GenBank/DDBJ whole genome shotgun (WGS) entry which is preliminary data.</text>
</comment>
<gene>
    <name evidence="1" type="ORF">H074_25010</name>
</gene>
<organism evidence="1 2">
    <name type="scientific">Amycolatopsis decaplanina DSM 44594</name>
    <dbReference type="NCBI Taxonomy" id="1284240"/>
    <lineage>
        <taxon>Bacteria</taxon>
        <taxon>Bacillati</taxon>
        <taxon>Actinomycetota</taxon>
        <taxon>Actinomycetes</taxon>
        <taxon>Pseudonocardiales</taxon>
        <taxon>Pseudonocardiaceae</taxon>
        <taxon>Amycolatopsis</taxon>
    </lineage>
</organism>